<sequence length="167" mass="19385">MTINKEIFTSSGVLASSISDQNLIYLLLNLKVPRAKSSYVSITSYKNFNPTKFLEDLQFAFFHIMVNFFHDINILQLMKTRYDWYKSAIKTNDKLHWNAYTFFRQEVKREVRLAERTYMRSQIINSKVSISISVGSLTALKANQLAKDQNWTLDSNVYPTPNIPALS</sequence>
<proteinExistence type="predicted"/>
<dbReference type="Proteomes" id="UP001159427">
    <property type="component" value="Unassembled WGS sequence"/>
</dbReference>
<evidence type="ECO:0000313" key="1">
    <source>
        <dbReference type="EMBL" id="CAH3144118.1"/>
    </source>
</evidence>
<gene>
    <name evidence="1" type="ORF">PEVE_00043048</name>
</gene>
<dbReference type="EMBL" id="CALNXI010000865">
    <property type="protein sequence ID" value="CAH3144118.1"/>
    <property type="molecule type" value="Genomic_DNA"/>
</dbReference>
<keyword evidence="2" id="KW-1185">Reference proteome</keyword>
<comment type="caution">
    <text evidence="1">The sequence shown here is derived from an EMBL/GenBank/DDBJ whole genome shotgun (WGS) entry which is preliminary data.</text>
</comment>
<reference evidence="1 2" key="1">
    <citation type="submission" date="2022-05" db="EMBL/GenBank/DDBJ databases">
        <authorList>
            <consortium name="Genoscope - CEA"/>
            <person name="William W."/>
        </authorList>
    </citation>
    <scope>NUCLEOTIDE SEQUENCE [LARGE SCALE GENOMIC DNA]</scope>
</reference>
<accession>A0ABN8PHS3</accession>
<name>A0ABN8PHS3_9CNID</name>
<evidence type="ECO:0000313" key="2">
    <source>
        <dbReference type="Proteomes" id="UP001159427"/>
    </source>
</evidence>
<organism evidence="1 2">
    <name type="scientific">Porites evermanni</name>
    <dbReference type="NCBI Taxonomy" id="104178"/>
    <lineage>
        <taxon>Eukaryota</taxon>
        <taxon>Metazoa</taxon>
        <taxon>Cnidaria</taxon>
        <taxon>Anthozoa</taxon>
        <taxon>Hexacorallia</taxon>
        <taxon>Scleractinia</taxon>
        <taxon>Fungiina</taxon>
        <taxon>Poritidae</taxon>
        <taxon>Porites</taxon>
    </lineage>
</organism>
<protein>
    <submittedName>
        <fullName evidence="1">Uncharacterized protein</fullName>
    </submittedName>
</protein>